<protein>
    <submittedName>
        <fullName evidence="1">Uncharacterized protein</fullName>
    </submittedName>
</protein>
<dbReference type="EMBL" id="BARW01021511">
    <property type="protein sequence ID" value="GAI89214.1"/>
    <property type="molecule type" value="Genomic_DNA"/>
</dbReference>
<evidence type="ECO:0000313" key="1">
    <source>
        <dbReference type="EMBL" id="GAI89214.1"/>
    </source>
</evidence>
<gene>
    <name evidence="1" type="ORF">S12H4_36121</name>
</gene>
<comment type="caution">
    <text evidence="1">The sequence shown here is derived from an EMBL/GenBank/DDBJ whole genome shotgun (WGS) entry which is preliminary data.</text>
</comment>
<sequence>MESLGNKLGEYLNMERDSPWEMYLDFVLVIT</sequence>
<feature type="non-terminal residue" evidence="1">
    <location>
        <position position="31"/>
    </location>
</feature>
<proteinExistence type="predicted"/>
<organism evidence="1">
    <name type="scientific">marine sediment metagenome</name>
    <dbReference type="NCBI Taxonomy" id="412755"/>
    <lineage>
        <taxon>unclassified sequences</taxon>
        <taxon>metagenomes</taxon>
        <taxon>ecological metagenomes</taxon>
    </lineage>
</organism>
<reference evidence="1" key="1">
    <citation type="journal article" date="2014" name="Front. Microbiol.">
        <title>High frequency of phylogenetically diverse reductive dehalogenase-homologous genes in deep subseafloor sedimentary metagenomes.</title>
        <authorList>
            <person name="Kawai M."/>
            <person name="Futagami T."/>
            <person name="Toyoda A."/>
            <person name="Takaki Y."/>
            <person name="Nishi S."/>
            <person name="Hori S."/>
            <person name="Arai W."/>
            <person name="Tsubouchi T."/>
            <person name="Morono Y."/>
            <person name="Uchiyama I."/>
            <person name="Ito T."/>
            <person name="Fujiyama A."/>
            <person name="Inagaki F."/>
            <person name="Takami H."/>
        </authorList>
    </citation>
    <scope>NUCLEOTIDE SEQUENCE</scope>
    <source>
        <strain evidence="1">Expedition CK06-06</strain>
    </source>
</reference>
<accession>X1UA48</accession>
<name>X1UA48_9ZZZZ</name>
<dbReference type="AlphaFoldDB" id="X1UA48"/>